<feature type="region of interest" description="Disordered" evidence="1">
    <location>
        <begin position="50"/>
        <end position="100"/>
    </location>
</feature>
<evidence type="ECO:0000313" key="2">
    <source>
        <dbReference type="EMBL" id="MFB9622754.1"/>
    </source>
</evidence>
<name>A0ABV5RTM4_9ACTN</name>
<comment type="caution">
    <text evidence="2">The sequence shown here is derived from an EMBL/GenBank/DDBJ whole genome shotgun (WGS) entry which is preliminary data.</text>
</comment>
<dbReference type="Gene3D" id="3.40.50.1820">
    <property type="entry name" value="alpha/beta hydrolase"/>
    <property type="match status" value="1"/>
</dbReference>
<keyword evidence="3" id="KW-1185">Reference proteome</keyword>
<proteinExistence type="predicted"/>
<reference evidence="2 3" key="1">
    <citation type="submission" date="2024-09" db="EMBL/GenBank/DDBJ databases">
        <authorList>
            <person name="Sun Q."/>
            <person name="Mori K."/>
        </authorList>
    </citation>
    <scope>NUCLEOTIDE SEQUENCE [LARGE SCALE GENOMIC DNA]</scope>
    <source>
        <strain evidence="2 3">JCM 3143</strain>
    </source>
</reference>
<dbReference type="RefSeq" id="WP_378520736.1">
    <property type="nucleotide sequence ID" value="NZ_BAAAXV010000001.1"/>
</dbReference>
<sequence>MLTHGWPSSFLELAPLARRLSMPSRHSGQAADAFTVVDVPTAVAVFPGTLATRRGAGPSGPSTSPDTPPCHAAAASPRTRKRRCSPPTSPSSSAHCGRPPDLAPAATGCWVETAIFSASRC</sequence>
<organism evidence="2 3">
    <name type="scientific">Nonomuraea helvata</name>
    <dbReference type="NCBI Taxonomy" id="37484"/>
    <lineage>
        <taxon>Bacteria</taxon>
        <taxon>Bacillati</taxon>
        <taxon>Actinomycetota</taxon>
        <taxon>Actinomycetes</taxon>
        <taxon>Streptosporangiales</taxon>
        <taxon>Streptosporangiaceae</taxon>
        <taxon>Nonomuraea</taxon>
    </lineage>
</organism>
<dbReference type="InterPro" id="IPR029058">
    <property type="entry name" value="AB_hydrolase_fold"/>
</dbReference>
<evidence type="ECO:0000256" key="1">
    <source>
        <dbReference type="SAM" id="MobiDB-lite"/>
    </source>
</evidence>
<dbReference type="Proteomes" id="UP001589532">
    <property type="component" value="Unassembled WGS sequence"/>
</dbReference>
<dbReference type="EMBL" id="JBHMBW010000003">
    <property type="protein sequence ID" value="MFB9622754.1"/>
    <property type="molecule type" value="Genomic_DNA"/>
</dbReference>
<gene>
    <name evidence="2" type="ORF">ACFFSA_06655</name>
</gene>
<accession>A0ABV5RTM4</accession>
<protein>
    <submittedName>
        <fullName evidence="2">Uncharacterized protein</fullName>
    </submittedName>
</protein>
<evidence type="ECO:0000313" key="3">
    <source>
        <dbReference type="Proteomes" id="UP001589532"/>
    </source>
</evidence>